<sequence>MTTPIRSNSVRNPEDMNTAFADAFNSGEINNLLSLYEPDSILINLSGSKDKGIASIQKTLEELLQLRGNMVSKNIYCIPFENIALLRAHFILEAVSPDGKPIHLEGHTSEVIRQQSDGSWLYIVDHPFGADLLDRVSAI</sequence>
<dbReference type="Gene3D" id="3.10.450.50">
    <property type="match status" value="1"/>
</dbReference>
<gene>
    <name evidence="1" type="ORF">EJP77_08585</name>
</gene>
<keyword evidence="2" id="KW-1185">Reference proteome</keyword>
<dbReference type="RefSeq" id="WP_127198795.1">
    <property type="nucleotide sequence ID" value="NZ_RZNX01000002.1"/>
</dbReference>
<dbReference type="Proteomes" id="UP000272464">
    <property type="component" value="Unassembled WGS sequence"/>
</dbReference>
<comment type="caution">
    <text evidence="1">The sequence shown here is derived from an EMBL/GenBank/DDBJ whole genome shotgun (WGS) entry which is preliminary data.</text>
</comment>
<accession>A0A433XHY5</accession>
<dbReference type="OrthoDB" id="7375616at2"/>
<dbReference type="AlphaFoldDB" id="A0A433XHY5"/>
<dbReference type="SUPFAM" id="SSF54427">
    <property type="entry name" value="NTF2-like"/>
    <property type="match status" value="1"/>
</dbReference>
<evidence type="ECO:0000313" key="1">
    <source>
        <dbReference type="EMBL" id="RUT33681.1"/>
    </source>
</evidence>
<proteinExistence type="predicted"/>
<name>A0A433XHY5_9BACL</name>
<evidence type="ECO:0000313" key="2">
    <source>
        <dbReference type="Proteomes" id="UP000272464"/>
    </source>
</evidence>
<dbReference type="InterPro" id="IPR032710">
    <property type="entry name" value="NTF2-like_dom_sf"/>
</dbReference>
<organism evidence="1 2">
    <name type="scientific">Paenibacillus zeisoli</name>
    <dbReference type="NCBI Taxonomy" id="2496267"/>
    <lineage>
        <taxon>Bacteria</taxon>
        <taxon>Bacillati</taxon>
        <taxon>Bacillota</taxon>
        <taxon>Bacilli</taxon>
        <taxon>Bacillales</taxon>
        <taxon>Paenibacillaceae</taxon>
        <taxon>Paenibacillus</taxon>
    </lineage>
</organism>
<reference evidence="1 2" key="1">
    <citation type="submission" date="2018-12" db="EMBL/GenBank/DDBJ databases">
        <authorList>
            <person name="Sun L."/>
            <person name="Chen Z."/>
        </authorList>
    </citation>
    <scope>NUCLEOTIDE SEQUENCE [LARGE SCALE GENOMIC DNA]</scope>
    <source>
        <strain evidence="1 2">3-5-3</strain>
    </source>
</reference>
<dbReference type="EMBL" id="RZNX01000002">
    <property type="protein sequence ID" value="RUT33681.1"/>
    <property type="molecule type" value="Genomic_DNA"/>
</dbReference>
<protein>
    <submittedName>
        <fullName evidence="1">DUF4440 domain-containing protein</fullName>
    </submittedName>
</protein>